<dbReference type="PANTHER" id="PTHR43794:SF11">
    <property type="entry name" value="AMIDOHYDROLASE-RELATED DOMAIN-CONTAINING PROTEIN"/>
    <property type="match status" value="1"/>
</dbReference>
<evidence type="ECO:0000256" key="3">
    <source>
        <dbReference type="ARBA" id="ARBA00022833"/>
    </source>
</evidence>
<comment type="caution">
    <text evidence="4">Lacks conserved residue(s) required for the propagation of feature annotation.</text>
</comment>
<accession>A0A178M498</accession>
<comment type="catalytic activity">
    <reaction evidence="4">
        <text>S-methyl-5'-thioadenosine + H2O + H(+) = S-methyl-5'-thioinosine + NH4(+)</text>
        <dbReference type="Rhea" id="RHEA:25025"/>
        <dbReference type="ChEBI" id="CHEBI:15377"/>
        <dbReference type="ChEBI" id="CHEBI:15378"/>
        <dbReference type="ChEBI" id="CHEBI:17509"/>
        <dbReference type="ChEBI" id="CHEBI:28938"/>
        <dbReference type="ChEBI" id="CHEBI:48595"/>
        <dbReference type="EC" id="3.5.4.31"/>
    </reaction>
</comment>
<dbReference type="Proteomes" id="UP000078287">
    <property type="component" value="Unassembled WGS sequence"/>
</dbReference>
<evidence type="ECO:0000313" key="7">
    <source>
        <dbReference type="Proteomes" id="UP000078287"/>
    </source>
</evidence>
<evidence type="ECO:0000256" key="1">
    <source>
        <dbReference type="ARBA" id="ARBA00022723"/>
    </source>
</evidence>
<feature type="binding site" evidence="4">
    <location>
        <position position="210"/>
    </location>
    <ligand>
        <name>Zn(2+)</name>
        <dbReference type="ChEBI" id="CHEBI:29105"/>
    </ligand>
</feature>
<feature type="binding site" evidence="4">
    <location>
        <position position="298"/>
    </location>
    <ligand>
        <name>substrate</name>
    </ligand>
</feature>
<dbReference type="InterPro" id="IPR023512">
    <property type="entry name" value="Deaminase_MtaD/DadD"/>
</dbReference>
<evidence type="ECO:0000313" key="6">
    <source>
        <dbReference type="EMBL" id="OAN43185.1"/>
    </source>
</evidence>
<evidence type="ECO:0000259" key="5">
    <source>
        <dbReference type="Pfam" id="PF01979"/>
    </source>
</evidence>
<dbReference type="HAMAP" id="MF_01281">
    <property type="entry name" value="MTA_SAH_deamin"/>
    <property type="match status" value="1"/>
</dbReference>
<proteinExistence type="inferred from homology"/>
<reference evidence="6 7" key="1">
    <citation type="submission" date="2016-04" db="EMBL/GenBank/DDBJ databases">
        <title>Chloroflexus islandicus sp. nov., a thermophilic filamentous anoxygenic phototrophic bacterium from geyser Strokkur (Iceland).</title>
        <authorList>
            <person name="Gaisin V.A."/>
            <person name="Kalashnikov A.M."/>
            <person name="Sukhacheva M.V."/>
            <person name="Grouzdev D.S."/>
            <person name="Ivanov T.M."/>
            <person name="Kuznetsov B."/>
            <person name="Gorlenko V.M."/>
        </authorList>
    </citation>
    <scope>NUCLEOTIDE SEQUENCE [LARGE SCALE GENOMIC DNA]</scope>
    <source>
        <strain evidence="7">isl-2</strain>
    </source>
</reference>
<dbReference type="FunFam" id="3.20.20.140:FF:000014">
    <property type="entry name" value="5-methylthioadenosine/S-adenosylhomocysteine deaminase"/>
    <property type="match status" value="1"/>
</dbReference>
<dbReference type="Gene3D" id="3.20.20.140">
    <property type="entry name" value="Metal-dependent hydrolases"/>
    <property type="match status" value="1"/>
</dbReference>
<organism evidence="6 7">
    <name type="scientific">Chloroflexus islandicus</name>
    <dbReference type="NCBI Taxonomy" id="1707952"/>
    <lineage>
        <taxon>Bacteria</taxon>
        <taxon>Bacillati</taxon>
        <taxon>Chloroflexota</taxon>
        <taxon>Chloroflexia</taxon>
        <taxon>Chloroflexales</taxon>
        <taxon>Chloroflexineae</taxon>
        <taxon>Chloroflexaceae</taxon>
        <taxon>Chloroflexus</taxon>
    </lineage>
</organism>
<comment type="caution">
    <text evidence="6">The sequence shown here is derived from an EMBL/GenBank/DDBJ whole genome shotgun (WGS) entry which is preliminary data.</text>
</comment>
<dbReference type="InterPro" id="IPR011059">
    <property type="entry name" value="Metal-dep_hydrolase_composite"/>
</dbReference>
<dbReference type="EMBL" id="LWQS01000081">
    <property type="protein sequence ID" value="OAN43185.1"/>
    <property type="molecule type" value="Genomic_DNA"/>
</dbReference>
<dbReference type="EC" id="3.5.4.31" evidence="4"/>
<dbReference type="EC" id="3.5.4.28" evidence="4"/>
<feature type="binding site" evidence="4">
    <location>
        <position position="298"/>
    </location>
    <ligand>
        <name>Zn(2+)</name>
        <dbReference type="ChEBI" id="CHEBI:29105"/>
    </ligand>
</feature>
<dbReference type="InterPro" id="IPR006680">
    <property type="entry name" value="Amidohydro-rel"/>
</dbReference>
<feature type="binding site" evidence="4">
    <location>
        <position position="67"/>
    </location>
    <ligand>
        <name>Zn(2+)</name>
        <dbReference type="ChEBI" id="CHEBI:29105"/>
    </ligand>
</feature>
<feature type="domain" description="Amidohydrolase-related" evidence="5">
    <location>
        <begin position="57"/>
        <end position="401"/>
    </location>
</feature>
<sequence length="445" mass="47411">MYDLLIQRVDVLQIANGAPVILPQHDIAIAGQRIVAIAPAISAGLARETLDGAGQLAIPGLINSHAHIAMSLFRGVAEDVPIEEWFNGFIWPLETNLTPEDVYWGALLGIAEMIEAGVTCVADHYFAADAIAQAVQESGMRALLAWTLFSGADEHDQLARARQFTEQWHGAAGDRIRVWMGPHAPYTCTPSFLRRVGQTARELGVGIHIHLAETAGQVAQSMAAHGQSPVQLVRDTGLFEVPAIAAHVAHVAPEDIATLAAHGVAVAVTPKTEMKLGIGVAPVTAMRAAGVTVAIGSDGAASNNTYDVLESARLLALLEKLRNSDARALPIGATLELATTAGARALRWDDIGVLQVGARADLALVHCATAHTQPLHDPAAALLYSSQPADVSTVIIDGRIVMRDRVLLTIDKSRVLREVTARIERLTQRQTEQRMAVYPELAAGE</sequence>
<dbReference type="STRING" id="1707952.A6A03_18540"/>
<keyword evidence="3 4" id="KW-0862">Zinc</keyword>
<feature type="binding site" evidence="4">
    <location>
        <position position="213"/>
    </location>
    <ligand>
        <name>substrate</name>
    </ligand>
</feature>
<keyword evidence="1 4" id="KW-0479">Metal-binding</keyword>
<name>A0A178M498_9CHLR</name>
<dbReference type="GO" id="GO:0046872">
    <property type="term" value="F:metal ion binding"/>
    <property type="evidence" value="ECO:0007669"/>
    <property type="project" value="UniProtKB-KW"/>
</dbReference>
<dbReference type="GO" id="GO:0090614">
    <property type="term" value="F:5'-methylthioadenosine deaminase activity"/>
    <property type="evidence" value="ECO:0007669"/>
    <property type="project" value="UniProtKB-UniRule"/>
</dbReference>
<keyword evidence="7" id="KW-1185">Reference proteome</keyword>
<evidence type="ECO:0000256" key="4">
    <source>
        <dbReference type="HAMAP-Rule" id="MF_01281"/>
    </source>
</evidence>
<comment type="catalytic activity">
    <reaction evidence="4">
        <text>S-adenosyl-L-homocysteine + H2O + H(+) = S-inosyl-L-homocysteine + NH4(+)</text>
        <dbReference type="Rhea" id="RHEA:20716"/>
        <dbReference type="ChEBI" id="CHEBI:15377"/>
        <dbReference type="ChEBI" id="CHEBI:15378"/>
        <dbReference type="ChEBI" id="CHEBI:28938"/>
        <dbReference type="ChEBI" id="CHEBI:57856"/>
        <dbReference type="ChEBI" id="CHEBI:57985"/>
        <dbReference type="EC" id="3.5.4.28"/>
    </reaction>
</comment>
<dbReference type="OrthoDB" id="9807210at2"/>
<dbReference type="GO" id="GO:0050270">
    <property type="term" value="F:S-adenosylhomocysteine deaminase activity"/>
    <property type="evidence" value="ECO:0007669"/>
    <property type="project" value="UniProtKB-UniRule"/>
</dbReference>
<comment type="similarity">
    <text evidence="4">Belongs to the metallo-dependent hydrolases superfamily. MTA/SAH deaminase family.</text>
</comment>
<dbReference type="RefSeq" id="WP_066790195.1">
    <property type="nucleotide sequence ID" value="NZ_LWQS01000081.1"/>
</dbReference>
<dbReference type="Pfam" id="PF01979">
    <property type="entry name" value="Amidohydro_1"/>
    <property type="match status" value="1"/>
</dbReference>
<feature type="binding site" evidence="4">
    <location>
        <position position="183"/>
    </location>
    <ligand>
        <name>substrate</name>
    </ligand>
</feature>
<keyword evidence="2 4" id="KW-0378">Hydrolase</keyword>
<comment type="cofactor">
    <cofactor evidence="4">
        <name>Zn(2+)</name>
        <dbReference type="ChEBI" id="CHEBI:29105"/>
    </cofactor>
    <text evidence="4">Binds 1 zinc ion per subunit.</text>
</comment>
<dbReference type="CDD" id="cd01298">
    <property type="entry name" value="ATZ_TRZ_like"/>
    <property type="match status" value="1"/>
</dbReference>
<feature type="binding site" evidence="4">
    <location>
        <position position="94"/>
    </location>
    <ligand>
        <name>substrate</name>
    </ligand>
</feature>
<feature type="binding site" evidence="4">
    <location>
        <position position="65"/>
    </location>
    <ligand>
        <name>Zn(2+)</name>
        <dbReference type="ChEBI" id="CHEBI:29105"/>
    </ligand>
</feature>
<evidence type="ECO:0000256" key="2">
    <source>
        <dbReference type="ARBA" id="ARBA00022801"/>
    </source>
</evidence>
<gene>
    <name evidence="4" type="primary">mtaD</name>
    <name evidence="6" type="ORF">A6A03_18540</name>
</gene>
<dbReference type="SUPFAM" id="SSF51556">
    <property type="entry name" value="Metallo-dependent hydrolases"/>
    <property type="match status" value="1"/>
</dbReference>
<dbReference type="AlphaFoldDB" id="A0A178M498"/>
<dbReference type="PANTHER" id="PTHR43794">
    <property type="entry name" value="AMINOHYDROLASE SSNA-RELATED"/>
    <property type="match status" value="1"/>
</dbReference>
<protein>
    <recommendedName>
        <fullName evidence="4">5-methylthioadenosine/S-adenosylhomocysteine deaminase</fullName>
        <shortName evidence="4">MTA/SAH deaminase</shortName>
        <ecNumber evidence="4">3.5.4.28</ecNumber>
        <ecNumber evidence="4">3.5.4.31</ecNumber>
    </recommendedName>
</protein>
<dbReference type="Gene3D" id="2.30.40.10">
    <property type="entry name" value="Urease, subunit C, domain 1"/>
    <property type="match status" value="1"/>
</dbReference>
<comment type="function">
    <text evidence="4">Catalyzes the deamination of 5-methylthioadenosine and S-adenosyl-L-homocysteine into 5-methylthioinosine and S-inosyl-L-homocysteine, respectively. Is also able to deaminate adenosine.</text>
</comment>
<dbReference type="InterPro" id="IPR050287">
    <property type="entry name" value="MTA/SAH_deaminase"/>
</dbReference>
<dbReference type="InterPro" id="IPR032466">
    <property type="entry name" value="Metal_Hydrolase"/>
</dbReference>
<dbReference type="SUPFAM" id="SSF51338">
    <property type="entry name" value="Composite domain of metallo-dependent hydrolases"/>
    <property type="match status" value="2"/>
</dbReference>